<organism evidence="1 2">
    <name type="scientific">Laccaria amethystina LaAM-08-1</name>
    <dbReference type="NCBI Taxonomy" id="1095629"/>
    <lineage>
        <taxon>Eukaryota</taxon>
        <taxon>Fungi</taxon>
        <taxon>Dikarya</taxon>
        <taxon>Basidiomycota</taxon>
        <taxon>Agaricomycotina</taxon>
        <taxon>Agaricomycetes</taxon>
        <taxon>Agaricomycetidae</taxon>
        <taxon>Agaricales</taxon>
        <taxon>Agaricineae</taxon>
        <taxon>Hydnangiaceae</taxon>
        <taxon>Laccaria</taxon>
    </lineage>
</organism>
<evidence type="ECO:0000313" key="1">
    <source>
        <dbReference type="EMBL" id="KIK02361.1"/>
    </source>
</evidence>
<proteinExistence type="predicted"/>
<name>A0A0C9XBW6_9AGAR</name>
<gene>
    <name evidence="1" type="ORF">K443DRAFT_677593</name>
</gene>
<dbReference type="Proteomes" id="UP000054477">
    <property type="component" value="Unassembled WGS sequence"/>
</dbReference>
<reference evidence="2" key="2">
    <citation type="submission" date="2015-01" db="EMBL/GenBank/DDBJ databases">
        <title>Evolutionary Origins and Diversification of the Mycorrhizal Mutualists.</title>
        <authorList>
            <consortium name="DOE Joint Genome Institute"/>
            <consortium name="Mycorrhizal Genomics Consortium"/>
            <person name="Kohler A."/>
            <person name="Kuo A."/>
            <person name="Nagy L.G."/>
            <person name="Floudas D."/>
            <person name="Copeland A."/>
            <person name="Barry K.W."/>
            <person name="Cichocki N."/>
            <person name="Veneault-Fourrey C."/>
            <person name="LaButti K."/>
            <person name="Lindquist E.A."/>
            <person name="Lipzen A."/>
            <person name="Lundell T."/>
            <person name="Morin E."/>
            <person name="Murat C."/>
            <person name="Riley R."/>
            <person name="Ohm R."/>
            <person name="Sun H."/>
            <person name="Tunlid A."/>
            <person name="Henrissat B."/>
            <person name="Grigoriev I.V."/>
            <person name="Hibbett D.S."/>
            <person name="Martin F."/>
        </authorList>
    </citation>
    <scope>NUCLEOTIDE SEQUENCE [LARGE SCALE GENOMIC DNA]</scope>
    <source>
        <strain evidence="2">LaAM-08-1</strain>
    </source>
</reference>
<sequence length="51" mass="5605">MDIIAAYSRERAGPGAAGILAPPLMSRVDLVRTEDFRHSRRPQGQLRPTCA</sequence>
<accession>A0A0C9XBW6</accession>
<evidence type="ECO:0000313" key="2">
    <source>
        <dbReference type="Proteomes" id="UP000054477"/>
    </source>
</evidence>
<protein>
    <submittedName>
        <fullName evidence="1">Uncharacterized protein</fullName>
    </submittedName>
</protein>
<dbReference type="AlphaFoldDB" id="A0A0C9XBW6"/>
<reference evidence="1 2" key="1">
    <citation type="submission" date="2014-04" db="EMBL/GenBank/DDBJ databases">
        <authorList>
            <consortium name="DOE Joint Genome Institute"/>
            <person name="Kuo A."/>
            <person name="Kohler A."/>
            <person name="Nagy L.G."/>
            <person name="Floudas D."/>
            <person name="Copeland A."/>
            <person name="Barry K.W."/>
            <person name="Cichocki N."/>
            <person name="Veneault-Fourrey C."/>
            <person name="LaButti K."/>
            <person name="Lindquist E.A."/>
            <person name="Lipzen A."/>
            <person name="Lundell T."/>
            <person name="Morin E."/>
            <person name="Murat C."/>
            <person name="Sun H."/>
            <person name="Tunlid A."/>
            <person name="Henrissat B."/>
            <person name="Grigoriev I.V."/>
            <person name="Hibbett D.S."/>
            <person name="Martin F."/>
            <person name="Nordberg H.P."/>
            <person name="Cantor M.N."/>
            <person name="Hua S.X."/>
        </authorList>
    </citation>
    <scope>NUCLEOTIDE SEQUENCE [LARGE SCALE GENOMIC DNA]</scope>
    <source>
        <strain evidence="1 2">LaAM-08-1</strain>
    </source>
</reference>
<keyword evidence="2" id="KW-1185">Reference proteome</keyword>
<dbReference type="EMBL" id="KN838593">
    <property type="protein sequence ID" value="KIK02361.1"/>
    <property type="molecule type" value="Genomic_DNA"/>
</dbReference>
<dbReference type="HOGENOM" id="CLU_3106767_0_0_1"/>